<protein>
    <submittedName>
        <fullName evidence="1">Uncharacterized protein</fullName>
    </submittedName>
</protein>
<dbReference type="InterPro" id="IPR003677">
    <property type="entry name" value="ANIS5_cation-bd"/>
</dbReference>
<organism evidence="2">
    <name type="scientific">Caenorhabditis remanei</name>
    <name type="common">Caenorhabditis vulgaris</name>
    <dbReference type="NCBI Taxonomy" id="31234"/>
    <lineage>
        <taxon>Eukaryota</taxon>
        <taxon>Metazoa</taxon>
        <taxon>Ecdysozoa</taxon>
        <taxon>Nematoda</taxon>
        <taxon>Chromadorea</taxon>
        <taxon>Rhabditida</taxon>
        <taxon>Rhabditina</taxon>
        <taxon>Rhabditomorpha</taxon>
        <taxon>Rhabditoidea</taxon>
        <taxon>Rhabditidae</taxon>
        <taxon>Peloderinae</taxon>
        <taxon>Caenorhabditis</taxon>
    </lineage>
</organism>
<dbReference type="eggNOG" id="ENOG502THUF">
    <property type="taxonomic scope" value="Eukaryota"/>
</dbReference>
<evidence type="ECO:0000313" key="1">
    <source>
        <dbReference type="EMBL" id="EFO94762.1"/>
    </source>
</evidence>
<evidence type="ECO:0000313" key="2">
    <source>
        <dbReference type="Proteomes" id="UP000008281"/>
    </source>
</evidence>
<dbReference type="PANTHER" id="PTHR21593">
    <property type="entry name" value="PRION-LIKE- Q/N-RICH -DOMAIN-BEARING PROTEIN PROTEIN"/>
    <property type="match status" value="1"/>
</dbReference>
<dbReference type="EMBL" id="DS268626">
    <property type="protein sequence ID" value="EFO94762.1"/>
    <property type="molecule type" value="Genomic_DNA"/>
</dbReference>
<dbReference type="STRING" id="31234.E3NEU9"/>
<sequence>MNSSILAIFAVLAVIAFAGPGGPMFLRDQPRNVQQSYYQIMRNSQLTQQQKDQQLQQWAQTNNLSTQYSAYTQQQQQMEQQISQNTTRIIGQLSMVQTQLEQILDNDSQTGQQKQQAIQSLSNQYPQEVPVLFYIRKMGKRQMGMDMDD</sequence>
<reference evidence="1" key="1">
    <citation type="submission" date="2007-07" db="EMBL/GenBank/DDBJ databases">
        <title>PCAP assembly of the Caenorhabditis remanei genome.</title>
        <authorList>
            <consortium name="The Caenorhabditis remanei Sequencing Consortium"/>
            <person name="Wilson R.K."/>
        </authorList>
    </citation>
    <scope>NUCLEOTIDE SEQUENCE [LARGE SCALE GENOMIC DNA]</scope>
    <source>
        <strain evidence="1">PB4641</strain>
    </source>
</reference>
<dbReference type="Pfam" id="PF02520">
    <property type="entry name" value="ANIS5_cation-bd"/>
    <property type="match status" value="1"/>
</dbReference>
<gene>
    <name evidence="1" type="ORF">CRE_10669</name>
</gene>
<dbReference type="AlphaFoldDB" id="E3NEU9"/>
<dbReference type="PANTHER" id="PTHR21593:SF8">
    <property type="entry name" value="DUF148 DOMAIN-CONTAINING PROTEIN-RELATED"/>
    <property type="match status" value="1"/>
</dbReference>
<proteinExistence type="predicted"/>
<dbReference type="KEGG" id="crq:GCK72_016283"/>
<dbReference type="CTD" id="9801829"/>
<accession>E3NEU9</accession>
<dbReference type="FunCoup" id="E3NEU9">
    <property type="interactions" value="222"/>
</dbReference>
<dbReference type="GeneID" id="9801829"/>
<dbReference type="RefSeq" id="XP_003093084.2">
    <property type="nucleotide sequence ID" value="XM_003093036.2"/>
</dbReference>
<dbReference type="HOGENOM" id="CLU_1779095_0_0_1"/>
<dbReference type="InterPro" id="IPR052823">
    <property type="entry name" value="SXP/RAL-2_related"/>
</dbReference>
<dbReference type="OrthoDB" id="5868832at2759"/>
<dbReference type="OMA" id="FINDASW"/>
<dbReference type="Proteomes" id="UP000008281">
    <property type="component" value="Unassembled WGS sequence"/>
</dbReference>
<name>E3NEU9_CAERE</name>
<keyword evidence="2" id="KW-1185">Reference proteome</keyword>